<proteinExistence type="predicted"/>
<keyword evidence="1" id="KW-0812">Transmembrane</keyword>
<dbReference type="EMBL" id="NGJU01000002">
    <property type="protein sequence ID" value="RST97538.1"/>
    <property type="molecule type" value="Genomic_DNA"/>
</dbReference>
<evidence type="ECO:0000313" key="3">
    <source>
        <dbReference type="Proteomes" id="UP000287239"/>
    </source>
</evidence>
<dbReference type="OrthoDB" id="1644899at2"/>
<feature type="transmembrane region" description="Helical" evidence="1">
    <location>
        <begin position="39"/>
        <end position="58"/>
    </location>
</feature>
<dbReference type="InterPro" id="IPR021299">
    <property type="entry name" value="DUF2871"/>
</dbReference>
<protein>
    <recommendedName>
        <fullName evidence="4">DUF2871 domain-containing protein</fullName>
    </recommendedName>
</protein>
<accession>A0A429ZUY2</accession>
<keyword evidence="3" id="KW-1185">Reference proteome</keyword>
<dbReference type="Pfam" id="PF11070">
    <property type="entry name" value="DUF2871"/>
    <property type="match status" value="1"/>
</dbReference>
<evidence type="ECO:0000313" key="2">
    <source>
        <dbReference type="EMBL" id="RST97538.1"/>
    </source>
</evidence>
<evidence type="ECO:0000256" key="1">
    <source>
        <dbReference type="SAM" id="Phobius"/>
    </source>
</evidence>
<evidence type="ECO:0008006" key="4">
    <source>
        <dbReference type="Google" id="ProtNLM"/>
    </source>
</evidence>
<dbReference type="Proteomes" id="UP000287239">
    <property type="component" value="Unassembled WGS sequence"/>
</dbReference>
<reference evidence="2 3" key="1">
    <citation type="submission" date="2017-05" db="EMBL/GenBank/DDBJ databases">
        <title>Vagococcus spp. assemblies.</title>
        <authorList>
            <person name="Gulvik C.A."/>
        </authorList>
    </citation>
    <scope>NUCLEOTIDE SEQUENCE [LARGE SCALE GENOMIC DNA]</scope>
    <source>
        <strain evidence="2 3">NCFB 2777</strain>
    </source>
</reference>
<gene>
    <name evidence="2" type="ORF">CBF35_02405</name>
</gene>
<feature type="transmembrane region" description="Helical" evidence="1">
    <location>
        <begin position="70"/>
        <end position="90"/>
    </location>
</feature>
<feature type="transmembrane region" description="Helical" evidence="1">
    <location>
        <begin position="102"/>
        <end position="124"/>
    </location>
</feature>
<keyword evidence="1" id="KW-1133">Transmembrane helix</keyword>
<dbReference type="GeneID" id="98567206"/>
<keyword evidence="1" id="KW-0472">Membrane</keyword>
<sequence>MNKLVKTSTFYAVLGLALGVFYREFTKINGFTGKTQLAVTHTHALMLGMFMFLVVLVLEKNFNLSQFKQFNQFYIVYNIGLLLTIVMMTIKGSLTVLGNETGPAIAGISGLGHIIMTVGIAFLFHSLSKAVKLQVANN</sequence>
<dbReference type="AlphaFoldDB" id="A0A429ZUY2"/>
<organism evidence="2 3">
    <name type="scientific">Vagococcus salmoninarum</name>
    <dbReference type="NCBI Taxonomy" id="2739"/>
    <lineage>
        <taxon>Bacteria</taxon>
        <taxon>Bacillati</taxon>
        <taxon>Bacillota</taxon>
        <taxon>Bacilli</taxon>
        <taxon>Lactobacillales</taxon>
        <taxon>Enterococcaceae</taxon>
        <taxon>Vagococcus</taxon>
    </lineage>
</organism>
<comment type="caution">
    <text evidence="2">The sequence shown here is derived from an EMBL/GenBank/DDBJ whole genome shotgun (WGS) entry which is preliminary data.</text>
</comment>
<dbReference type="RefSeq" id="WP_126778285.1">
    <property type="nucleotide sequence ID" value="NZ_NGJU01000002.1"/>
</dbReference>
<name>A0A429ZUY2_9ENTE</name>